<name>A0ABV8LGF1_9ACTN</name>
<comment type="caution">
    <text evidence="2">The sequence shown here is derived from an EMBL/GenBank/DDBJ whole genome shotgun (WGS) entry which is preliminary data.</text>
</comment>
<dbReference type="Proteomes" id="UP001595816">
    <property type="component" value="Unassembled WGS sequence"/>
</dbReference>
<gene>
    <name evidence="2" type="ORF">ACFOZ4_05275</name>
</gene>
<reference evidence="3" key="1">
    <citation type="journal article" date="2019" name="Int. J. Syst. Evol. Microbiol.">
        <title>The Global Catalogue of Microorganisms (GCM) 10K type strain sequencing project: providing services to taxonomists for standard genome sequencing and annotation.</title>
        <authorList>
            <consortium name="The Broad Institute Genomics Platform"/>
            <consortium name="The Broad Institute Genome Sequencing Center for Infectious Disease"/>
            <person name="Wu L."/>
            <person name="Ma J."/>
        </authorList>
    </citation>
    <scope>NUCLEOTIDE SEQUENCE [LARGE SCALE GENOMIC DNA]</scope>
    <source>
        <strain evidence="3">CGMCC 4.7289</strain>
    </source>
</reference>
<feature type="chain" id="PRO_5046241579" description="Lipoprotein" evidence="1">
    <location>
        <begin position="22"/>
        <end position="187"/>
    </location>
</feature>
<dbReference type="PROSITE" id="PS51257">
    <property type="entry name" value="PROKAR_LIPOPROTEIN"/>
    <property type="match status" value="1"/>
</dbReference>
<accession>A0ABV8LGF1</accession>
<dbReference type="RefSeq" id="WP_253755681.1">
    <property type="nucleotide sequence ID" value="NZ_JAMZDZ010000001.1"/>
</dbReference>
<organism evidence="2 3">
    <name type="scientific">Hamadaea flava</name>
    <dbReference type="NCBI Taxonomy" id="1742688"/>
    <lineage>
        <taxon>Bacteria</taxon>
        <taxon>Bacillati</taxon>
        <taxon>Actinomycetota</taxon>
        <taxon>Actinomycetes</taxon>
        <taxon>Micromonosporales</taxon>
        <taxon>Micromonosporaceae</taxon>
        <taxon>Hamadaea</taxon>
    </lineage>
</organism>
<evidence type="ECO:0000313" key="3">
    <source>
        <dbReference type="Proteomes" id="UP001595816"/>
    </source>
</evidence>
<sequence length="187" mass="18332">MPRTIGRLLGVALAGVTLAGAAACTHDRPSAAVPLATSVTPATSVEPSAVASPVASATSTVVVSATNSAGRKLVPACAAALTARQNAADALSPVSAVLVQSGLFHEDLAKATRDLMAAITTLHAALGAAAELAADPKLKAKITAYQVSVEQAIVAGESSDSEQAKLKAVIASPAMRDAGNAVVAACA</sequence>
<feature type="signal peptide" evidence="1">
    <location>
        <begin position="1"/>
        <end position="21"/>
    </location>
</feature>
<evidence type="ECO:0000256" key="1">
    <source>
        <dbReference type="SAM" id="SignalP"/>
    </source>
</evidence>
<keyword evidence="3" id="KW-1185">Reference proteome</keyword>
<dbReference type="EMBL" id="JBHSAY010000004">
    <property type="protein sequence ID" value="MFC4130012.1"/>
    <property type="molecule type" value="Genomic_DNA"/>
</dbReference>
<proteinExistence type="predicted"/>
<keyword evidence="1" id="KW-0732">Signal</keyword>
<evidence type="ECO:0000313" key="2">
    <source>
        <dbReference type="EMBL" id="MFC4130012.1"/>
    </source>
</evidence>
<protein>
    <recommendedName>
        <fullName evidence="4">Lipoprotein</fullName>
    </recommendedName>
</protein>
<evidence type="ECO:0008006" key="4">
    <source>
        <dbReference type="Google" id="ProtNLM"/>
    </source>
</evidence>